<dbReference type="CDD" id="cd00383">
    <property type="entry name" value="trans_reg_C"/>
    <property type="match status" value="1"/>
</dbReference>
<evidence type="ECO:0000256" key="4">
    <source>
        <dbReference type="PROSITE-ProRule" id="PRU00169"/>
    </source>
</evidence>
<dbReference type="InterPro" id="IPR001789">
    <property type="entry name" value="Sig_transdc_resp-reg_receiver"/>
</dbReference>
<dbReference type="GO" id="GO:0006355">
    <property type="term" value="P:regulation of DNA-templated transcription"/>
    <property type="evidence" value="ECO:0007669"/>
    <property type="project" value="InterPro"/>
</dbReference>
<proteinExistence type="predicted"/>
<keyword evidence="2" id="KW-0902">Two-component regulatory system</keyword>
<feature type="region of interest" description="Disordered" evidence="6">
    <location>
        <begin position="228"/>
        <end position="248"/>
    </location>
</feature>
<sequence length="248" mass="27379">MRIALVEPDARQAEILQHLLIAGAHACQPFRAGASLLETLGDEAFDLMITAWWCGDISADELIPRARRLLPGLPVIVLMVSPHESEIVAALHGGADDCMTKPASGPELLARIDALLRRAGVRRPRNRAHHGFGEYLFDSARHGVSFRGQTVTLTPKEFRFALLLFTNASRPVSRARILETVWQLSRDVQSRTLDTHASRLRNKLQLSPEHGWRLTTLYGVGYQLDRLSTPGTEPSGSADGHIGSEEKL</sequence>
<dbReference type="SMART" id="SM00448">
    <property type="entry name" value="REC"/>
    <property type="match status" value="1"/>
</dbReference>
<dbReference type="Proteomes" id="UP000272778">
    <property type="component" value="Unassembled WGS sequence"/>
</dbReference>
<dbReference type="AlphaFoldDB" id="A0A3N6MIE5"/>
<dbReference type="InterPro" id="IPR011006">
    <property type="entry name" value="CheY-like_superfamily"/>
</dbReference>
<dbReference type="PROSITE" id="PS51755">
    <property type="entry name" value="OMPR_PHOB"/>
    <property type="match status" value="1"/>
</dbReference>
<dbReference type="GO" id="GO:0032993">
    <property type="term" value="C:protein-DNA complex"/>
    <property type="evidence" value="ECO:0007669"/>
    <property type="project" value="TreeGrafter"/>
</dbReference>
<evidence type="ECO:0000256" key="5">
    <source>
        <dbReference type="PROSITE-ProRule" id="PRU01091"/>
    </source>
</evidence>
<comment type="caution">
    <text evidence="4">Lacks conserved residue(s) required for the propagation of feature annotation.</text>
</comment>
<evidence type="ECO:0000313" key="10">
    <source>
        <dbReference type="Proteomes" id="UP000272778"/>
    </source>
</evidence>
<dbReference type="Gene3D" id="1.10.10.10">
    <property type="entry name" value="Winged helix-like DNA-binding domain superfamily/Winged helix DNA-binding domain"/>
    <property type="match status" value="1"/>
</dbReference>
<evidence type="ECO:0000256" key="2">
    <source>
        <dbReference type="ARBA" id="ARBA00023012"/>
    </source>
</evidence>
<dbReference type="RefSeq" id="WP_124153076.1">
    <property type="nucleotide sequence ID" value="NZ_RQIS01000017.1"/>
</dbReference>
<dbReference type="EMBL" id="RQIS01000017">
    <property type="protein sequence ID" value="RQH02978.1"/>
    <property type="molecule type" value="Genomic_DNA"/>
</dbReference>
<dbReference type="Pfam" id="PF00072">
    <property type="entry name" value="Response_reg"/>
    <property type="match status" value="1"/>
</dbReference>
<dbReference type="PANTHER" id="PTHR48111">
    <property type="entry name" value="REGULATOR OF RPOS"/>
    <property type="match status" value="1"/>
</dbReference>
<organism evidence="9 10">
    <name type="scientific">Paraburkholderia dinghuensis</name>
    <dbReference type="NCBI Taxonomy" id="2305225"/>
    <lineage>
        <taxon>Bacteria</taxon>
        <taxon>Pseudomonadati</taxon>
        <taxon>Pseudomonadota</taxon>
        <taxon>Betaproteobacteria</taxon>
        <taxon>Burkholderiales</taxon>
        <taxon>Burkholderiaceae</taxon>
        <taxon>Paraburkholderia</taxon>
    </lineage>
</organism>
<accession>A0A3N6MIE5</accession>
<dbReference type="InterPro" id="IPR016032">
    <property type="entry name" value="Sig_transdc_resp-reg_C-effctor"/>
</dbReference>
<dbReference type="Pfam" id="PF00486">
    <property type="entry name" value="Trans_reg_C"/>
    <property type="match status" value="1"/>
</dbReference>
<dbReference type="OrthoDB" id="9802426at2"/>
<dbReference type="SMART" id="SM00862">
    <property type="entry name" value="Trans_reg_C"/>
    <property type="match status" value="1"/>
</dbReference>
<reference evidence="9 10" key="1">
    <citation type="submission" date="2018-11" db="EMBL/GenBank/DDBJ databases">
        <title>Paraburkholderia sp. DHOA04, isolated from soil.</title>
        <authorList>
            <person name="Gao Z.-H."/>
            <person name="Qiu L.-H."/>
            <person name="Fu J.-C."/>
        </authorList>
    </citation>
    <scope>NUCLEOTIDE SEQUENCE [LARGE SCALE GENOMIC DNA]</scope>
    <source>
        <strain evidence="9 10">DHOA04</strain>
    </source>
</reference>
<dbReference type="InterPro" id="IPR036388">
    <property type="entry name" value="WH-like_DNA-bd_sf"/>
</dbReference>
<keyword evidence="10" id="KW-1185">Reference proteome</keyword>
<feature type="domain" description="OmpR/PhoB-type" evidence="8">
    <location>
        <begin position="125"/>
        <end position="226"/>
    </location>
</feature>
<protein>
    <submittedName>
        <fullName evidence="9">DNA-binding response regulator</fullName>
    </submittedName>
</protein>
<evidence type="ECO:0000259" key="7">
    <source>
        <dbReference type="PROSITE" id="PS50110"/>
    </source>
</evidence>
<gene>
    <name evidence="9" type="ORF">D1Y85_21430</name>
</gene>
<dbReference type="PROSITE" id="PS50110">
    <property type="entry name" value="RESPONSE_REGULATORY"/>
    <property type="match status" value="1"/>
</dbReference>
<dbReference type="Gene3D" id="3.40.50.2300">
    <property type="match status" value="1"/>
</dbReference>
<name>A0A3N6MIE5_9BURK</name>
<feature type="DNA-binding region" description="OmpR/PhoB-type" evidence="5">
    <location>
        <begin position="125"/>
        <end position="226"/>
    </location>
</feature>
<dbReference type="InterPro" id="IPR001867">
    <property type="entry name" value="OmpR/PhoB-type_DNA-bd"/>
</dbReference>
<evidence type="ECO:0000256" key="1">
    <source>
        <dbReference type="ARBA" id="ARBA00022553"/>
    </source>
</evidence>
<keyword evidence="1" id="KW-0597">Phosphoprotein</keyword>
<dbReference type="SUPFAM" id="SSF46894">
    <property type="entry name" value="C-terminal effector domain of the bipartite response regulators"/>
    <property type="match status" value="1"/>
</dbReference>
<dbReference type="PANTHER" id="PTHR48111:SF40">
    <property type="entry name" value="PHOSPHATE REGULON TRANSCRIPTIONAL REGULATORY PROTEIN PHOB"/>
    <property type="match status" value="1"/>
</dbReference>
<evidence type="ECO:0000259" key="8">
    <source>
        <dbReference type="PROSITE" id="PS51755"/>
    </source>
</evidence>
<comment type="caution">
    <text evidence="9">The sequence shown here is derived from an EMBL/GenBank/DDBJ whole genome shotgun (WGS) entry which is preliminary data.</text>
</comment>
<dbReference type="SUPFAM" id="SSF52172">
    <property type="entry name" value="CheY-like"/>
    <property type="match status" value="1"/>
</dbReference>
<evidence type="ECO:0000313" key="9">
    <source>
        <dbReference type="EMBL" id="RQH02978.1"/>
    </source>
</evidence>
<dbReference type="GO" id="GO:0000976">
    <property type="term" value="F:transcription cis-regulatory region binding"/>
    <property type="evidence" value="ECO:0007669"/>
    <property type="project" value="TreeGrafter"/>
</dbReference>
<evidence type="ECO:0000256" key="3">
    <source>
        <dbReference type="ARBA" id="ARBA00023125"/>
    </source>
</evidence>
<feature type="domain" description="Response regulatory" evidence="7">
    <location>
        <begin position="2"/>
        <end position="116"/>
    </location>
</feature>
<dbReference type="InterPro" id="IPR039420">
    <property type="entry name" value="WalR-like"/>
</dbReference>
<evidence type="ECO:0000256" key="6">
    <source>
        <dbReference type="SAM" id="MobiDB-lite"/>
    </source>
</evidence>
<dbReference type="GO" id="GO:0000156">
    <property type="term" value="F:phosphorelay response regulator activity"/>
    <property type="evidence" value="ECO:0007669"/>
    <property type="project" value="TreeGrafter"/>
</dbReference>
<dbReference type="GO" id="GO:0005829">
    <property type="term" value="C:cytosol"/>
    <property type="evidence" value="ECO:0007669"/>
    <property type="project" value="TreeGrafter"/>
</dbReference>
<keyword evidence="3 5" id="KW-0238">DNA-binding</keyword>